<keyword evidence="4" id="KW-1185">Reference proteome</keyword>
<evidence type="ECO:0000313" key="4">
    <source>
        <dbReference type="Proteomes" id="UP000183410"/>
    </source>
</evidence>
<evidence type="ECO:0000313" key="3">
    <source>
        <dbReference type="EMBL" id="SFE93884.1"/>
    </source>
</evidence>
<feature type="domain" description="Adenylyltransferase AadA C-terminal" evidence="2">
    <location>
        <begin position="1"/>
        <end position="90"/>
    </location>
</feature>
<accession>A0A1I2ELB3</accession>
<evidence type="ECO:0000256" key="1">
    <source>
        <dbReference type="ARBA" id="ARBA00022679"/>
    </source>
</evidence>
<gene>
    <name evidence="3" type="ORF">SAMN04487969_109218</name>
</gene>
<dbReference type="Proteomes" id="UP000183410">
    <property type="component" value="Unassembled WGS sequence"/>
</dbReference>
<dbReference type="AlphaFoldDB" id="A0A1I2ELB3"/>
<dbReference type="GO" id="GO:0016740">
    <property type="term" value="F:transferase activity"/>
    <property type="evidence" value="ECO:0007669"/>
    <property type="project" value="UniProtKB-KW"/>
</dbReference>
<keyword evidence="1" id="KW-0808">Transferase</keyword>
<organism evidence="3 4">
    <name type="scientific">Paenibacillus algorifonticola</name>
    <dbReference type="NCBI Taxonomy" id="684063"/>
    <lineage>
        <taxon>Bacteria</taxon>
        <taxon>Bacillati</taxon>
        <taxon>Bacillota</taxon>
        <taxon>Bacilli</taxon>
        <taxon>Bacillales</taxon>
        <taxon>Paenibacillaceae</taxon>
        <taxon>Paenibacillus</taxon>
    </lineage>
</organism>
<dbReference type="InterPro" id="IPR025184">
    <property type="entry name" value="AadA_C"/>
</dbReference>
<dbReference type="Pfam" id="PF13427">
    <property type="entry name" value="AadA_C"/>
    <property type="match status" value="1"/>
</dbReference>
<sequence>MKSILYDVQHASTDIIETPMYISLNLCRVLFYLREGAVSSKKEGGDWGMQALPSEYRPIIQHCLNEYSGSEDSTALNREKLTDFADYMLSEINKINRIAMD</sequence>
<dbReference type="EMBL" id="FONN01000009">
    <property type="protein sequence ID" value="SFE93884.1"/>
    <property type="molecule type" value="Genomic_DNA"/>
</dbReference>
<proteinExistence type="predicted"/>
<protein>
    <recommendedName>
        <fullName evidence="2">Adenylyltransferase AadA C-terminal domain-containing protein</fullName>
    </recommendedName>
</protein>
<evidence type="ECO:0000259" key="2">
    <source>
        <dbReference type="Pfam" id="PF13427"/>
    </source>
</evidence>
<reference evidence="4" key="1">
    <citation type="submission" date="2016-10" db="EMBL/GenBank/DDBJ databases">
        <authorList>
            <person name="Varghese N."/>
            <person name="Submissions S."/>
        </authorList>
    </citation>
    <scope>NUCLEOTIDE SEQUENCE [LARGE SCALE GENOMIC DNA]</scope>
    <source>
        <strain evidence="4">CGMCC 1.10223</strain>
    </source>
</reference>
<name>A0A1I2ELB3_9BACL</name>